<dbReference type="eggNOG" id="COG0392">
    <property type="taxonomic scope" value="Bacteria"/>
</dbReference>
<dbReference type="InterPro" id="IPR022791">
    <property type="entry name" value="L-PG_synthase/AglD"/>
</dbReference>
<dbReference type="STRING" id="1278073.MYSTI_00961"/>
<evidence type="ECO:0000256" key="5">
    <source>
        <dbReference type="ARBA" id="ARBA00023136"/>
    </source>
</evidence>
<keyword evidence="2" id="KW-1003">Cell membrane</keyword>
<gene>
    <name evidence="7" type="ordered locus">MYSTI_00961</name>
</gene>
<dbReference type="GO" id="GO:0005886">
    <property type="term" value="C:plasma membrane"/>
    <property type="evidence" value="ECO:0007669"/>
    <property type="project" value="UniProtKB-SubCell"/>
</dbReference>
<dbReference type="EMBL" id="CP004025">
    <property type="protein sequence ID" value="AGC42310.1"/>
    <property type="molecule type" value="Genomic_DNA"/>
</dbReference>
<sequence length="337" mass="35981">MWGVGEQSRGVVSRALLRRGVLALLPLVLLSLAFLVMRHELRELSAAAMMRALTSIPRERIAWAVVCAASNYLALTLYDVLALRHLGRRLPYRQVGFTSFVGYAFGHNIGMSFLTGGGVRYRLYSARGLSAWDVARVGTFNALTFWSGLLAVAGVALVVDAGQGAMSALSLRPGVARGLGLGMLGVLGAYLVACARVRRTLKVPRLGVELSLPTWRLAVAQVVVSCLDWTLGAMVLWVLLPQGVGIQPASMVALFAVAQLLGIASQVPGGLGVFDSVILAALTPEVPGAVVLGTLVVYRVVYYLLPFAVASLMLAGHELSLHRGQVAQWRGRRRQAG</sequence>
<feature type="transmembrane region" description="Helical" evidence="6">
    <location>
        <begin position="61"/>
        <end position="83"/>
    </location>
</feature>
<name>L7U380_MYXSD</name>
<dbReference type="Pfam" id="PF03706">
    <property type="entry name" value="LPG_synthase_TM"/>
    <property type="match status" value="1"/>
</dbReference>
<organism evidence="7 8">
    <name type="scientific">Myxococcus stipitatus (strain DSM 14675 / JCM 12634 / Mx s8)</name>
    <dbReference type="NCBI Taxonomy" id="1278073"/>
    <lineage>
        <taxon>Bacteria</taxon>
        <taxon>Pseudomonadati</taxon>
        <taxon>Myxococcota</taxon>
        <taxon>Myxococcia</taxon>
        <taxon>Myxococcales</taxon>
        <taxon>Cystobacterineae</taxon>
        <taxon>Myxococcaceae</taxon>
        <taxon>Myxococcus</taxon>
    </lineage>
</organism>
<dbReference type="PANTHER" id="PTHR39087">
    <property type="entry name" value="UPF0104 MEMBRANE PROTEIN MJ1595"/>
    <property type="match status" value="1"/>
</dbReference>
<feature type="transmembrane region" description="Helical" evidence="6">
    <location>
        <begin position="21"/>
        <end position="41"/>
    </location>
</feature>
<dbReference type="PATRIC" id="fig|1278073.3.peg.1002"/>
<evidence type="ECO:0000313" key="7">
    <source>
        <dbReference type="EMBL" id="AGC42310.1"/>
    </source>
</evidence>
<proteinExistence type="predicted"/>
<keyword evidence="5 6" id="KW-0472">Membrane</keyword>
<feature type="transmembrane region" description="Helical" evidence="6">
    <location>
        <begin position="286"/>
        <end position="315"/>
    </location>
</feature>
<keyword evidence="8" id="KW-1185">Reference proteome</keyword>
<feature type="transmembrane region" description="Helical" evidence="6">
    <location>
        <begin position="95"/>
        <end position="119"/>
    </location>
</feature>
<reference evidence="7 8" key="1">
    <citation type="journal article" date="2013" name="Genome Announc.">
        <title>Complete genome sequence of Myxococcus stipitatus strain DSM 14675, a fruiting myxobacterium.</title>
        <authorList>
            <person name="Huntley S."/>
            <person name="Kneip S."/>
            <person name="Treuner-Lange A."/>
            <person name="Sogaard-Andersen L."/>
        </authorList>
    </citation>
    <scope>NUCLEOTIDE SEQUENCE [LARGE SCALE GENOMIC DNA]</scope>
    <source>
        <strain evidence="8">DSM 14675 / JCM 12634 / Mx s8</strain>
    </source>
</reference>
<dbReference type="AlphaFoldDB" id="L7U380"/>
<dbReference type="OrthoDB" id="145485at2"/>
<keyword evidence="3 6" id="KW-0812">Transmembrane</keyword>
<accession>L7U380</accession>
<feature type="transmembrane region" description="Helical" evidence="6">
    <location>
        <begin position="179"/>
        <end position="198"/>
    </location>
</feature>
<feature type="transmembrane region" description="Helical" evidence="6">
    <location>
        <begin position="252"/>
        <end position="274"/>
    </location>
</feature>
<feature type="transmembrane region" description="Helical" evidence="6">
    <location>
        <begin position="139"/>
        <end position="159"/>
    </location>
</feature>
<dbReference type="KEGG" id="msd:MYSTI_00961"/>
<evidence type="ECO:0000256" key="3">
    <source>
        <dbReference type="ARBA" id="ARBA00022692"/>
    </source>
</evidence>
<evidence type="ECO:0000313" key="8">
    <source>
        <dbReference type="Proteomes" id="UP000011131"/>
    </source>
</evidence>
<dbReference type="Proteomes" id="UP000011131">
    <property type="component" value="Chromosome"/>
</dbReference>
<feature type="transmembrane region" description="Helical" evidence="6">
    <location>
        <begin position="218"/>
        <end position="240"/>
    </location>
</feature>
<dbReference type="HOGENOM" id="CLU_056539_0_1_7"/>
<protein>
    <submittedName>
        <fullName evidence="7">Uncharacterized protein</fullName>
    </submittedName>
</protein>
<evidence type="ECO:0000256" key="2">
    <source>
        <dbReference type="ARBA" id="ARBA00022475"/>
    </source>
</evidence>
<keyword evidence="4 6" id="KW-1133">Transmembrane helix</keyword>
<evidence type="ECO:0000256" key="1">
    <source>
        <dbReference type="ARBA" id="ARBA00004651"/>
    </source>
</evidence>
<evidence type="ECO:0000256" key="4">
    <source>
        <dbReference type="ARBA" id="ARBA00022989"/>
    </source>
</evidence>
<evidence type="ECO:0000256" key="6">
    <source>
        <dbReference type="SAM" id="Phobius"/>
    </source>
</evidence>
<dbReference type="PANTHER" id="PTHR39087:SF2">
    <property type="entry name" value="UPF0104 MEMBRANE PROTEIN MJ1595"/>
    <property type="match status" value="1"/>
</dbReference>
<comment type="subcellular location">
    <subcellularLocation>
        <location evidence="1">Cell membrane</location>
        <topology evidence="1">Multi-pass membrane protein</topology>
    </subcellularLocation>
</comment>